<dbReference type="Proteomes" id="UP000807469">
    <property type="component" value="Unassembled WGS sequence"/>
</dbReference>
<dbReference type="InterPro" id="IPR038765">
    <property type="entry name" value="Papain-like_cys_pep_sf"/>
</dbReference>
<dbReference type="OrthoDB" id="10260017at2759"/>
<dbReference type="EMBL" id="MU155268">
    <property type="protein sequence ID" value="KAF9477221.1"/>
    <property type="molecule type" value="Genomic_DNA"/>
</dbReference>
<dbReference type="PANTHER" id="PTHR11786:SF0">
    <property type="entry name" value="ARYLAMINE N-ACETYLTRANSFERASE 4-RELATED"/>
    <property type="match status" value="1"/>
</dbReference>
<comment type="similarity">
    <text evidence="1">Belongs to the arylamine N-acetyltransferase family.</text>
</comment>
<evidence type="ECO:0000313" key="3">
    <source>
        <dbReference type="Proteomes" id="UP000807469"/>
    </source>
</evidence>
<dbReference type="PANTHER" id="PTHR11786">
    <property type="entry name" value="N-HYDROXYARYLAMINE O-ACETYLTRANSFERASE"/>
    <property type="match status" value="1"/>
</dbReference>
<sequence length="352" mass="39282">MPGEIRDGTLQNGAWIKKIPSSYEPAQVRSWLERMGLDLGTSSDSFPPPSRKTLNAIVKRHLIMFPFENTDMHYTPHHSMDVSAEAVYNRLVKEYRGGSYCFGLNGLILGMLRGLGYRAFAGSARVNHGPPDGPLAYTSLNHQVIFVQPENDSNQTYLVDVGFGTGLVRPILLSNSEENIVMGTDATEHHRLIWAAAHSTSLEMSNGSTTPGAMKWNPQVLHGDRDAENAAPWRILYSFSEEEFHDRDFHDASFVVYSSPNPNGLFWNNVVCIKYFADDDADANSDGDVSREIAYRMTLMGKEVKKRGKGGSETILKFDSEVERVRALRDIFGVKVLEEDARNIIGRVPALE</sequence>
<accession>A0A9P5YXY9</accession>
<organism evidence="2 3">
    <name type="scientific">Pholiota conissans</name>
    <dbReference type="NCBI Taxonomy" id="109636"/>
    <lineage>
        <taxon>Eukaryota</taxon>
        <taxon>Fungi</taxon>
        <taxon>Dikarya</taxon>
        <taxon>Basidiomycota</taxon>
        <taxon>Agaricomycotina</taxon>
        <taxon>Agaricomycetes</taxon>
        <taxon>Agaricomycetidae</taxon>
        <taxon>Agaricales</taxon>
        <taxon>Agaricineae</taxon>
        <taxon>Strophariaceae</taxon>
        <taxon>Pholiota</taxon>
    </lineage>
</organism>
<keyword evidence="3" id="KW-1185">Reference proteome</keyword>
<proteinExistence type="inferred from homology"/>
<dbReference type="Gene3D" id="3.30.2140.20">
    <property type="match status" value="1"/>
</dbReference>
<evidence type="ECO:0000256" key="1">
    <source>
        <dbReference type="ARBA" id="ARBA00006547"/>
    </source>
</evidence>
<gene>
    <name evidence="2" type="ORF">BDN70DRAFT_811072</name>
</gene>
<name>A0A9P5YXY9_9AGAR</name>
<dbReference type="GO" id="GO:0016407">
    <property type="term" value="F:acetyltransferase activity"/>
    <property type="evidence" value="ECO:0007669"/>
    <property type="project" value="InterPro"/>
</dbReference>
<dbReference type="InterPro" id="IPR001447">
    <property type="entry name" value="Arylamine_N-AcTrfase"/>
</dbReference>
<dbReference type="Pfam" id="PF00797">
    <property type="entry name" value="Acetyltransf_2"/>
    <property type="match status" value="1"/>
</dbReference>
<comment type="caution">
    <text evidence="2">The sequence shown here is derived from an EMBL/GenBank/DDBJ whole genome shotgun (WGS) entry which is preliminary data.</text>
</comment>
<dbReference type="AlphaFoldDB" id="A0A9P5YXY9"/>
<reference evidence="2" key="1">
    <citation type="submission" date="2020-11" db="EMBL/GenBank/DDBJ databases">
        <authorList>
            <consortium name="DOE Joint Genome Institute"/>
            <person name="Ahrendt S."/>
            <person name="Riley R."/>
            <person name="Andreopoulos W."/>
            <person name="Labutti K."/>
            <person name="Pangilinan J."/>
            <person name="Ruiz-Duenas F.J."/>
            <person name="Barrasa J.M."/>
            <person name="Sanchez-Garcia M."/>
            <person name="Camarero S."/>
            <person name="Miyauchi S."/>
            <person name="Serrano A."/>
            <person name="Linde D."/>
            <person name="Babiker R."/>
            <person name="Drula E."/>
            <person name="Ayuso-Fernandez I."/>
            <person name="Pacheco R."/>
            <person name="Padilla G."/>
            <person name="Ferreira P."/>
            <person name="Barriuso J."/>
            <person name="Kellner H."/>
            <person name="Castanera R."/>
            <person name="Alfaro M."/>
            <person name="Ramirez L."/>
            <person name="Pisabarro A.G."/>
            <person name="Kuo A."/>
            <person name="Tritt A."/>
            <person name="Lipzen A."/>
            <person name="He G."/>
            <person name="Yan M."/>
            <person name="Ng V."/>
            <person name="Cullen D."/>
            <person name="Martin F."/>
            <person name="Rosso M.-N."/>
            <person name="Henrissat B."/>
            <person name="Hibbett D."/>
            <person name="Martinez A.T."/>
            <person name="Grigoriev I.V."/>
        </authorList>
    </citation>
    <scope>NUCLEOTIDE SEQUENCE</scope>
    <source>
        <strain evidence="2">CIRM-BRFM 674</strain>
    </source>
</reference>
<dbReference type="SUPFAM" id="SSF54001">
    <property type="entry name" value="Cysteine proteinases"/>
    <property type="match status" value="1"/>
</dbReference>
<protein>
    <submittedName>
        <fullName evidence="2">Cysteine proteinase</fullName>
    </submittedName>
</protein>
<evidence type="ECO:0000313" key="2">
    <source>
        <dbReference type="EMBL" id="KAF9477221.1"/>
    </source>
</evidence>
<dbReference type="InterPro" id="IPR053710">
    <property type="entry name" value="Arylamine_NAT_domain_sf"/>
</dbReference>